<feature type="compositionally biased region" description="Low complexity" evidence="6">
    <location>
        <begin position="555"/>
        <end position="564"/>
    </location>
</feature>
<feature type="binding site" evidence="5">
    <location>
        <position position="262"/>
    </location>
    <ligand>
        <name>Fe cation</name>
        <dbReference type="ChEBI" id="CHEBI:24875"/>
        <note>catalytic</note>
    </ligand>
</feature>
<proteinExistence type="inferred from homology"/>
<dbReference type="EMBL" id="CP089278">
    <property type="protein sequence ID" value="USP80276.1"/>
    <property type="molecule type" value="Genomic_DNA"/>
</dbReference>
<evidence type="ECO:0000256" key="6">
    <source>
        <dbReference type="SAM" id="MobiDB-lite"/>
    </source>
</evidence>
<comment type="similarity">
    <text evidence="1">Belongs to the carotenoid oxygenase family.</text>
</comment>
<sequence>MVVETTDVWPNTAGFDTDYQEHEPVELSVQGNIPRYAAGVLYRTGPLGFKAKTNGGKIWAANHWFDGFSCVHRFQIDFPNATGPPKVTYRSRRTVDEYLEIVRTTGKLDSATFAPKRDPCESLFQKVMGVFFPKYQNEKNVGVTLSINMPGGEKIIRDGETKTSNHTSGIQSLCAKTDSSALKMIDPETLEPRGYARQSRLHPDLKGPFSAAHAKTDPETGDLFNFNLEFGRPCTYRVFRVSAATGETEILATFPGKPAYIHSIFISGNYVILCVWNSHITWNGISLLFHKNIIDSIANFDPKSKATWYVVDRKSDKGLVATYESDPFFCFHSINAWETPSASDPSKTDIIAELSMFENLDVVKRFYYDNIISSIDTPEYNGKNRMTSLPMQTQFRLPSVDAGLPATKPLPAELVFKAEKFNSMELGTINPAYLTRPHRYTYGCADRLRSTFFDGIVKFDNQTQKSIFWEEDGHTPGEPIFVANPEGTDEDDGILLSVVLDGYKEKSYLLVLSAKDLSVMGRADMNGPMSFGFHGTFGGAGQNRSASVTLPAGRSNSSSQHQTFSASSLRSALKKPFQGWSKELLRARDDDDDDYNFSSGMRRGAQNYNEEA</sequence>
<dbReference type="GO" id="GO:0010436">
    <property type="term" value="F:carotenoid dioxygenase activity"/>
    <property type="evidence" value="ECO:0007669"/>
    <property type="project" value="TreeGrafter"/>
</dbReference>
<evidence type="ECO:0000256" key="5">
    <source>
        <dbReference type="PIRSR" id="PIRSR604294-1"/>
    </source>
</evidence>
<organism evidence="7 8">
    <name type="scientific">Curvularia clavata</name>
    <dbReference type="NCBI Taxonomy" id="95742"/>
    <lineage>
        <taxon>Eukaryota</taxon>
        <taxon>Fungi</taxon>
        <taxon>Dikarya</taxon>
        <taxon>Ascomycota</taxon>
        <taxon>Pezizomycotina</taxon>
        <taxon>Dothideomycetes</taxon>
        <taxon>Pleosporomycetidae</taxon>
        <taxon>Pleosporales</taxon>
        <taxon>Pleosporineae</taxon>
        <taxon>Pleosporaceae</taxon>
        <taxon>Curvularia</taxon>
    </lineage>
</organism>
<dbReference type="GO" id="GO:0016121">
    <property type="term" value="P:carotene catabolic process"/>
    <property type="evidence" value="ECO:0007669"/>
    <property type="project" value="TreeGrafter"/>
</dbReference>
<keyword evidence="2 5" id="KW-0479">Metal-binding</keyword>
<feature type="region of interest" description="Disordered" evidence="6">
    <location>
        <begin position="590"/>
        <end position="612"/>
    </location>
</feature>
<reference evidence="7" key="1">
    <citation type="submission" date="2021-12" db="EMBL/GenBank/DDBJ databases">
        <title>Curvularia clavata genome.</title>
        <authorList>
            <person name="Cao Y."/>
        </authorList>
    </citation>
    <scope>NUCLEOTIDE SEQUENCE</scope>
    <source>
        <strain evidence="7">Yc1106</strain>
    </source>
</reference>
<dbReference type="AlphaFoldDB" id="A0A9Q8ZBT7"/>
<evidence type="ECO:0000256" key="4">
    <source>
        <dbReference type="ARBA" id="ARBA00023004"/>
    </source>
</evidence>
<dbReference type="InterPro" id="IPR004294">
    <property type="entry name" value="Carotenoid_Oase"/>
</dbReference>
<keyword evidence="3" id="KW-0560">Oxidoreductase</keyword>
<protein>
    <submittedName>
        <fullName evidence="7">Beta,beta-carotene 9',10'-oxygenase</fullName>
    </submittedName>
</protein>
<accession>A0A9Q8ZBT7</accession>
<dbReference type="PANTHER" id="PTHR10543">
    <property type="entry name" value="BETA-CAROTENE DIOXYGENASE"/>
    <property type="match status" value="1"/>
</dbReference>
<dbReference type="GO" id="GO:0046872">
    <property type="term" value="F:metal ion binding"/>
    <property type="evidence" value="ECO:0007669"/>
    <property type="project" value="UniProtKB-KW"/>
</dbReference>
<dbReference type="OrthoDB" id="407010at2759"/>
<feature type="binding site" evidence="5">
    <location>
        <position position="332"/>
    </location>
    <ligand>
        <name>Fe cation</name>
        <dbReference type="ChEBI" id="CHEBI:24875"/>
        <note>catalytic</note>
    </ligand>
</feature>
<keyword evidence="8" id="KW-1185">Reference proteome</keyword>
<evidence type="ECO:0000313" key="7">
    <source>
        <dbReference type="EMBL" id="USP80276.1"/>
    </source>
</evidence>
<dbReference type="Proteomes" id="UP001056012">
    <property type="component" value="Chromosome 5"/>
</dbReference>
<keyword evidence="4 5" id="KW-0408">Iron</keyword>
<feature type="binding site" evidence="5">
    <location>
        <position position="534"/>
    </location>
    <ligand>
        <name>Fe cation</name>
        <dbReference type="ChEBI" id="CHEBI:24875"/>
        <note>catalytic</note>
    </ligand>
</feature>
<dbReference type="PANTHER" id="PTHR10543:SF24">
    <property type="entry name" value="CAROTENOID ISOMEROOXYGENASE"/>
    <property type="match status" value="1"/>
</dbReference>
<feature type="binding site" evidence="5">
    <location>
        <position position="213"/>
    </location>
    <ligand>
        <name>Fe cation</name>
        <dbReference type="ChEBI" id="CHEBI:24875"/>
        <note>catalytic</note>
    </ligand>
</feature>
<feature type="region of interest" description="Disordered" evidence="6">
    <location>
        <begin position="544"/>
        <end position="564"/>
    </location>
</feature>
<evidence type="ECO:0000256" key="2">
    <source>
        <dbReference type="ARBA" id="ARBA00022723"/>
    </source>
</evidence>
<dbReference type="VEuPathDB" id="FungiDB:yc1106_07550"/>
<comment type="cofactor">
    <cofactor evidence="5">
        <name>Fe(2+)</name>
        <dbReference type="ChEBI" id="CHEBI:29033"/>
    </cofactor>
    <text evidence="5">Binds 1 Fe(2+) ion per subunit.</text>
</comment>
<name>A0A9Q8ZBT7_CURCL</name>
<evidence type="ECO:0000256" key="3">
    <source>
        <dbReference type="ARBA" id="ARBA00023002"/>
    </source>
</evidence>
<evidence type="ECO:0000313" key="8">
    <source>
        <dbReference type="Proteomes" id="UP001056012"/>
    </source>
</evidence>
<dbReference type="Pfam" id="PF03055">
    <property type="entry name" value="RPE65"/>
    <property type="match status" value="1"/>
</dbReference>
<evidence type="ECO:0000256" key="1">
    <source>
        <dbReference type="ARBA" id="ARBA00006787"/>
    </source>
</evidence>
<gene>
    <name evidence="7" type="ORF">yc1106_07550</name>
</gene>